<dbReference type="eggNOG" id="ENOG502RBGV">
    <property type="taxonomic scope" value="Eukaryota"/>
</dbReference>
<evidence type="ECO:0000256" key="7">
    <source>
        <dbReference type="ARBA" id="ARBA00023242"/>
    </source>
</evidence>
<dbReference type="CDD" id="cd00067">
    <property type="entry name" value="GAL4"/>
    <property type="match status" value="1"/>
</dbReference>
<dbReference type="InterPro" id="IPR051711">
    <property type="entry name" value="Stress_Response_Reg"/>
</dbReference>
<dbReference type="InterPro" id="IPR001138">
    <property type="entry name" value="Zn2Cys6_DnaBD"/>
</dbReference>
<reference key="2">
    <citation type="submission" date="2011-08" db="EMBL/GenBank/DDBJ databases">
        <title>Genome sequence of Naumovozyma castellii.</title>
        <authorList>
            <person name="Gordon J.L."/>
            <person name="Armisen D."/>
            <person name="Proux-Wera E."/>
            <person name="OhEigeartaigh S.S."/>
            <person name="Byrne K.P."/>
            <person name="Wolfe K.H."/>
        </authorList>
    </citation>
    <scope>NUCLEOTIDE SEQUENCE</scope>
    <source>
        <strain>Type strain:CBS 4309</strain>
    </source>
</reference>
<dbReference type="CDD" id="cd12148">
    <property type="entry name" value="fungal_TF_MHR"/>
    <property type="match status" value="1"/>
</dbReference>
<dbReference type="SMART" id="SM00906">
    <property type="entry name" value="Fungal_trans"/>
    <property type="match status" value="1"/>
</dbReference>
<sequence>MNRNMIHSHETHRNAMDNTSPERKKQRIRVQRACNICKRRKVKCDGNKPCLNCIKKEIDCEYNNSSNTTKKEPNDPPADIDAAESSTMSPPNLLHPQLNKEQSEDNMAVLLLDLAKKLKQKKNIKDTTSLGNDDTIPPRVTKDTNSPWQSFSYDKYRFHRRYQNVLPNKFGKSLLSALPPQLIQENNLETPRIQNYAWNMSGGHYLKFEQMHENNSSLLFFNFDNPLHLSTVTKLLTFYFKQINKPYGIIHEEMFWNQFNNGFLQQGKQNNKSAKLFTSMLYLVLTISIRFYEGLPASSLDQLFTPQEQELVHRQRILRNEEYMFGHAYSIVSKLTFEWESFELIQSWLLIAFYLRTCYRQISCWNALSRAINMCNGMSLYLNRFPEVHSTYDEVKAWHCFWSCFIMDKLISFQLGRLYQLSMPVTNMNQPTNPDTWFHDETIQLFQLSKIVMDFQKKEAQELDIQESLQLRGEMDKWLDNFMKSQEDNSSSSLLFTNQPLYQLQPFLSYLDIRVTFELRYLFCLINPPSYTSPLSYTFPIDIPSLIKHCQLSLDLLTGINSKDFFFVPWWLNLSQLFSIGLVSVVLIHAGIETVAMTTILDKSMKLWQSLETASPKNPPVMLPQCLWCIRMLNQMCCIRLSLSQSKFASIVGEHGGDNSHNKNKFSQFGKVGENEDETDIVEPSLTSQKPTGYNLENNGSARLSDILIKDNEETLSYTTRDSSENIVSSLTPVGEQLSLDDDDDLFANLQWFDQDFVL</sequence>
<dbReference type="InterPro" id="IPR007219">
    <property type="entry name" value="XnlR_reg_dom"/>
</dbReference>
<evidence type="ECO:0000256" key="8">
    <source>
        <dbReference type="SAM" id="MobiDB-lite"/>
    </source>
</evidence>
<dbReference type="OrthoDB" id="4064873at2759"/>
<dbReference type="InParanoid" id="G0V8N1"/>
<proteinExistence type="predicted"/>
<feature type="region of interest" description="Disordered" evidence="8">
    <location>
        <begin position="65"/>
        <end position="101"/>
    </location>
</feature>
<name>G0V8N1_NAUCA</name>
<dbReference type="GO" id="GO:0008270">
    <property type="term" value="F:zinc ion binding"/>
    <property type="evidence" value="ECO:0007669"/>
    <property type="project" value="InterPro"/>
</dbReference>
<dbReference type="Pfam" id="PF04082">
    <property type="entry name" value="Fungal_trans"/>
    <property type="match status" value="1"/>
</dbReference>
<keyword evidence="11" id="KW-1185">Reference proteome</keyword>
<dbReference type="GO" id="GO:0000981">
    <property type="term" value="F:DNA-binding transcription factor activity, RNA polymerase II-specific"/>
    <property type="evidence" value="ECO:0007669"/>
    <property type="project" value="InterPro"/>
</dbReference>
<keyword evidence="5" id="KW-0238">DNA-binding</keyword>
<evidence type="ECO:0000259" key="9">
    <source>
        <dbReference type="PROSITE" id="PS50048"/>
    </source>
</evidence>
<dbReference type="HOGENOM" id="CLU_012010_0_0_1"/>
<keyword evidence="4" id="KW-0805">Transcription regulation</keyword>
<keyword evidence="2" id="KW-0479">Metal-binding</keyword>
<dbReference type="KEGG" id="ncs:NCAS_0A12720"/>
<evidence type="ECO:0000256" key="2">
    <source>
        <dbReference type="ARBA" id="ARBA00022723"/>
    </source>
</evidence>
<dbReference type="GeneID" id="96901308"/>
<dbReference type="EMBL" id="HE576752">
    <property type="protein sequence ID" value="CCC67830.1"/>
    <property type="molecule type" value="Genomic_DNA"/>
</dbReference>
<dbReference type="GO" id="GO:0043565">
    <property type="term" value="F:sequence-specific DNA binding"/>
    <property type="evidence" value="ECO:0007669"/>
    <property type="project" value="TreeGrafter"/>
</dbReference>
<evidence type="ECO:0000256" key="6">
    <source>
        <dbReference type="ARBA" id="ARBA00023163"/>
    </source>
</evidence>
<dbReference type="FunCoup" id="G0V8N1">
    <property type="interactions" value="129"/>
</dbReference>
<dbReference type="InterPro" id="IPR036864">
    <property type="entry name" value="Zn2-C6_fun-type_DNA-bd_sf"/>
</dbReference>
<dbReference type="Gene3D" id="4.10.240.10">
    <property type="entry name" value="Zn(2)-C6 fungal-type DNA-binding domain"/>
    <property type="match status" value="1"/>
</dbReference>
<dbReference type="OMA" id="YDLVLCI"/>
<reference evidence="10 11" key="1">
    <citation type="journal article" date="2011" name="Proc. Natl. Acad. Sci. U.S.A.">
        <title>Evolutionary erosion of yeast sex chromosomes by mating-type switching accidents.</title>
        <authorList>
            <person name="Gordon J.L."/>
            <person name="Armisen D."/>
            <person name="Proux-Wera E."/>
            <person name="Oheigeartaigh S.S."/>
            <person name="Byrne K.P."/>
            <person name="Wolfe K.H."/>
        </authorList>
    </citation>
    <scope>NUCLEOTIDE SEQUENCE [LARGE SCALE GENOMIC DNA]</scope>
    <source>
        <strain evidence="11">ATCC 76901 / BCRC 22586 / CBS 4309 / NBRC 1992 / NRRL Y-12630</strain>
    </source>
</reference>
<keyword evidence="6" id="KW-0804">Transcription</keyword>
<accession>G0V8N1</accession>
<keyword evidence="7" id="KW-0539">Nucleus</keyword>
<feature type="region of interest" description="Disordered" evidence="8">
    <location>
        <begin position="1"/>
        <end position="27"/>
    </location>
</feature>
<dbReference type="GO" id="GO:0005634">
    <property type="term" value="C:nucleus"/>
    <property type="evidence" value="ECO:0007669"/>
    <property type="project" value="UniProtKB-SubCell"/>
</dbReference>
<dbReference type="SMART" id="SM00066">
    <property type="entry name" value="GAL4"/>
    <property type="match status" value="1"/>
</dbReference>
<feature type="compositionally biased region" description="Basic and acidic residues" evidence="8">
    <location>
        <begin position="7"/>
        <end position="23"/>
    </location>
</feature>
<feature type="domain" description="Zn(2)-C6 fungal-type" evidence="9">
    <location>
        <begin position="33"/>
        <end position="62"/>
    </location>
</feature>
<dbReference type="Pfam" id="PF00172">
    <property type="entry name" value="Zn_clus"/>
    <property type="match status" value="1"/>
</dbReference>
<dbReference type="RefSeq" id="XP_003674210.1">
    <property type="nucleotide sequence ID" value="XM_003674162.1"/>
</dbReference>
<dbReference type="GO" id="GO:0006351">
    <property type="term" value="P:DNA-templated transcription"/>
    <property type="evidence" value="ECO:0007669"/>
    <property type="project" value="InterPro"/>
</dbReference>
<protein>
    <recommendedName>
        <fullName evidence="9">Zn(2)-C6 fungal-type domain-containing protein</fullName>
    </recommendedName>
</protein>
<dbReference type="PROSITE" id="PS00463">
    <property type="entry name" value="ZN2_CY6_FUNGAL_1"/>
    <property type="match status" value="1"/>
</dbReference>
<dbReference type="PANTHER" id="PTHR47540">
    <property type="entry name" value="THIAMINE REPRESSIBLE GENES REGULATORY PROTEIN THI5"/>
    <property type="match status" value="1"/>
</dbReference>
<evidence type="ECO:0000256" key="4">
    <source>
        <dbReference type="ARBA" id="ARBA00023015"/>
    </source>
</evidence>
<gene>
    <name evidence="10" type="primary">NCAS0A12720</name>
    <name evidence="10" type="ordered locus">NCAS_0A12720</name>
</gene>
<evidence type="ECO:0000313" key="10">
    <source>
        <dbReference type="EMBL" id="CCC67830.1"/>
    </source>
</evidence>
<evidence type="ECO:0000313" key="11">
    <source>
        <dbReference type="Proteomes" id="UP000001640"/>
    </source>
</evidence>
<dbReference type="PANTHER" id="PTHR47540:SF2">
    <property type="entry name" value="ZN(II)2CYS6 TRANSCRIPTION FACTOR (EUROFUNG)"/>
    <property type="match status" value="1"/>
</dbReference>
<comment type="subcellular location">
    <subcellularLocation>
        <location evidence="1">Nucleus</location>
    </subcellularLocation>
</comment>
<dbReference type="GO" id="GO:0045944">
    <property type="term" value="P:positive regulation of transcription by RNA polymerase II"/>
    <property type="evidence" value="ECO:0007669"/>
    <property type="project" value="TreeGrafter"/>
</dbReference>
<dbReference type="AlphaFoldDB" id="G0V8N1"/>
<dbReference type="SUPFAM" id="SSF57701">
    <property type="entry name" value="Zn2/Cys6 DNA-binding domain"/>
    <property type="match status" value="1"/>
</dbReference>
<organism evidence="10 11">
    <name type="scientific">Naumovozyma castellii</name>
    <name type="common">Yeast</name>
    <name type="synonym">Saccharomyces castellii</name>
    <dbReference type="NCBI Taxonomy" id="27288"/>
    <lineage>
        <taxon>Eukaryota</taxon>
        <taxon>Fungi</taxon>
        <taxon>Dikarya</taxon>
        <taxon>Ascomycota</taxon>
        <taxon>Saccharomycotina</taxon>
        <taxon>Saccharomycetes</taxon>
        <taxon>Saccharomycetales</taxon>
        <taxon>Saccharomycetaceae</taxon>
        <taxon>Naumovozyma</taxon>
    </lineage>
</organism>
<dbReference type="PROSITE" id="PS50048">
    <property type="entry name" value="ZN2_CY6_FUNGAL_2"/>
    <property type="match status" value="1"/>
</dbReference>
<evidence type="ECO:0000256" key="3">
    <source>
        <dbReference type="ARBA" id="ARBA00022833"/>
    </source>
</evidence>
<dbReference type="Proteomes" id="UP000001640">
    <property type="component" value="Chromosome 1"/>
</dbReference>
<keyword evidence="3" id="KW-0862">Zinc</keyword>
<evidence type="ECO:0000256" key="1">
    <source>
        <dbReference type="ARBA" id="ARBA00004123"/>
    </source>
</evidence>
<evidence type="ECO:0000256" key="5">
    <source>
        <dbReference type="ARBA" id="ARBA00023125"/>
    </source>
</evidence>